<dbReference type="Pfam" id="PF13280">
    <property type="entry name" value="WYL"/>
    <property type="match status" value="1"/>
</dbReference>
<evidence type="ECO:0000313" key="7">
    <source>
        <dbReference type="Proteomes" id="UP000198221"/>
    </source>
</evidence>
<dbReference type="InterPro" id="IPR026881">
    <property type="entry name" value="WYL_dom"/>
</dbReference>
<dbReference type="SUPFAM" id="SSF46785">
    <property type="entry name" value="Winged helix' DNA-binding domain"/>
    <property type="match status" value="1"/>
</dbReference>
<evidence type="ECO:0000259" key="5">
    <source>
        <dbReference type="PROSITE" id="PS51000"/>
    </source>
</evidence>
<reference evidence="7" key="1">
    <citation type="submission" date="2016-06" db="EMBL/GenBank/DDBJ databases">
        <authorList>
            <person name="Varghese N."/>
            <person name="Submissions Spin"/>
        </authorList>
    </citation>
    <scope>NUCLEOTIDE SEQUENCE [LARGE SCALE GENOMIC DNA]</scope>
    <source>
        <strain evidence="7">DSM 43819</strain>
    </source>
</reference>
<dbReference type="PROSITE" id="PS52050">
    <property type="entry name" value="WYL"/>
    <property type="match status" value="1"/>
</dbReference>
<dbReference type="InterPro" id="IPR028349">
    <property type="entry name" value="PafC-like"/>
</dbReference>
<accession>A0A1C5JLK8</accession>
<dbReference type="InterPro" id="IPR036388">
    <property type="entry name" value="WH-like_DNA-bd_sf"/>
</dbReference>
<dbReference type="Gene3D" id="1.10.10.10">
    <property type="entry name" value="Winged helix-like DNA-binding domain superfamily/Winged helix DNA-binding domain"/>
    <property type="match status" value="1"/>
</dbReference>
<dbReference type="PANTHER" id="PTHR34580">
    <property type="match status" value="1"/>
</dbReference>
<dbReference type="InterPro" id="IPR057727">
    <property type="entry name" value="WCX_dom"/>
</dbReference>
<dbReference type="PROSITE" id="PS51000">
    <property type="entry name" value="HTH_DEOR_2"/>
    <property type="match status" value="1"/>
</dbReference>
<feature type="region of interest" description="Disordered" evidence="3">
    <location>
        <begin position="328"/>
        <end position="350"/>
    </location>
</feature>
<dbReference type="EMBL" id="LT607754">
    <property type="protein sequence ID" value="SCG71211.1"/>
    <property type="molecule type" value="Genomic_DNA"/>
</dbReference>
<dbReference type="PIRSF" id="PIRSF016838">
    <property type="entry name" value="PafC"/>
    <property type="match status" value="1"/>
</dbReference>
<protein>
    <submittedName>
        <fullName evidence="6">Predicted DNA-binding transcriptional regulator YafY, contains an HTH and WYL domains</fullName>
    </submittedName>
</protein>
<dbReference type="Pfam" id="PF08279">
    <property type="entry name" value="HTH_11"/>
    <property type="match status" value="1"/>
</dbReference>
<dbReference type="InterPro" id="IPR036390">
    <property type="entry name" value="WH_DNA-bd_sf"/>
</dbReference>
<dbReference type="GO" id="GO:0003677">
    <property type="term" value="F:DNA binding"/>
    <property type="evidence" value="ECO:0007669"/>
    <property type="project" value="UniProtKB-KW"/>
</dbReference>
<dbReference type="AlphaFoldDB" id="A0A1C5JLK8"/>
<keyword evidence="7" id="KW-1185">Reference proteome</keyword>
<dbReference type="InterPro" id="IPR013196">
    <property type="entry name" value="HTH_11"/>
</dbReference>
<keyword evidence="6" id="KW-0238">DNA-binding</keyword>
<evidence type="ECO:0000256" key="3">
    <source>
        <dbReference type="SAM" id="MobiDB-lite"/>
    </source>
</evidence>
<organism evidence="6 7">
    <name type="scientific">Micromonospora inositola</name>
    <dbReference type="NCBI Taxonomy" id="47865"/>
    <lineage>
        <taxon>Bacteria</taxon>
        <taxon>Bacillati</taxon>
        <taxon>Actinomycetota</taxon>
        <taxon>Actinomycetes</taxon>
        <taxon>Micromonosporales</taxon>
        <taxon>Micromonosporaceae</taxon>
        <taxon>Micromonospora</taxon>
    </lineage>
</organism>
<name>A0A1C5JLK8_9ACTN</name>
<keyword evidence="1" id="KW-0805">Transcription regulation</keyword>
<feature type="chain" id="PRO_5039164447" evidence="4">
    <location>
        <begin position="22"/>
        <end position="350"/>
    </location>
</feature>
<gene>
    <name evidence="6" type="ORF">GA0070613_4878</name>
</gene>
<dbReference type="Proteomes" id="UP000198221">
    <property type="component" value="Chromosome I"/>
</dbReference>
<keyword evidence="2" id="KW-0804">Transcription</keyword>
<dbReference type="InterPro" id="IPR051534">
    <property type="entry name" value="CBASS_pafABC_assoc_protein"/>
</dbReference>
<dbReference type="OrthoDB" id="3171994at2"/>
<sequence length="350" mass="38343">MRASRLLSILLLLQAHGRLTAADLAQRLEVSVRTVYRDVESLHAAGIPLYGEAGHAGGYRLVDGWRTRLTGLTAEEADRLLFAGLPGPAAELGYESVVATLQLKLRAALPPPLADRAAQLQQRFHLDTPGWYSDGDPSPHLAPTADAVWRQHRIQVRYRSWQGEVARTLEPYGLVLKGGRWYVVAARPERAEPATYRVNQILELTTLDETFDRAADFDLPAWWRAHVVEFRARLHRDEATIRLSPRGRDRLREICSDAVVAAVDASAGPPDDAGWVRAVVPIESLTHAHGDLLRLGAEVEVLSPAELRARLADTAAALAALYAPTHPPAGMPAPAAAADPWVEPRRSAMN</sequence>
<dbReference type="GO" id="GO:0003700">
    <property type="term" value="F:DNA-binding transcription factor activity"/>
    <property type="evidence" value="ECO:0007669"/>
    <property type="project" value="InterPro"/>
</dbReference>
<keyword evidence="4" id="KW-0732">Signal</keyword>
<proteinExistence type="predicted"/>
<feature type="domain" description="HTH deoR-type" evidence="5">
    <location>
        <begin position="2"/>
        <end position="57"/>
    </location>
</feature>
<evidence type="ECO:0000313" key="6">
    <source>
        <dbReference type="EMBL" id="SCG71211.1"/>
    </source>
</evidence>
<dbReference type="PANTHER" id="PTHR34580:SF1">
    <property type="entry name" value="PROTEIN PAFC"/>
    <property type="match status" value="1"/>
</dbReference>
<dbReference type="RefSeq" id="WP_089014350.1">
    <property type="nucleotide sequence ID" value="NZ_LT607754.1"/>
</dbReference>
<evidence type="ECO:0000256" key="4">
    <source>
        <dbReference type="SAM" id="SignalP"/>
    </source>
</evidence>
<dbReference type="InterPro" id="IPR001034">
    <property type="entry name" value="DeoR_HTH"/>
</dbReference>
<feature type="compositionally biased region" description="Low complexity" evidence="3">
    <location>
        <begin position="332"/>
        <end position="341"/>
    </location>
</feature>
<feature type="signal peptide" evidence="4">
    <location>
        <begin position="1"/>
        <end position="21"/>
    </location>
</feature>
<dbReference type="Pfam" id="PF25583">
    <property type="entry name" value="WCX"/>
    <property type="match status" value="1"/>
</dbReference>
<evidence type="ECO:0000256" key="2">
    <source>
        <dbReference type="ARBA" id="ARBA00023163"/>
    </source>
</evidence>
<evidence type="ECO:0000256" key="1">
    <source>
        <dbReference type="ARBA" id="ARBA00023015"/>
    </source>
</evidence>